<dbReference type="Gene3D" id="1.25.40.10">
    <property type="entry name" value="Tetratricopeptide repeat domain"/>
    <property type="match status" value="1"/>
</dbReference>
<feature type="non-terminal residue" evidence="3">
    <location>
        <position position="1"/>
    </location>
</feature>
<protein>
    <submittedName>
        <fullName evidence="3">Uncharacterized protein</fullName>
    </submittedName>
</protein>
<evidence type="ECO:0000256" key="1">
    <source>
        <dbReference type="ARBA" id="ARBA00022737"/>
    </source>
</evidence>
<organism evidence="3">
    <name type="scientific">marine sediment metagenome</name>
    <dbReference type="NCBI Taxonomy" id="412755"/>
    <lineage>
        <taxon>unclassified sequences</taxon>
        <taxon>metagenomes</taxon>
        <taxon>ecological metagenomes</taxon>
    </lineage>
</organism>
<dbReference type="PANTHER" id="PTHR45586:SF1">
    <property type="entry name" value="LIPOPOLYSACCHARIDE ASSEMBLY PROTEIN B"/>
    <property type="match status" value="1"/>
</dbReference>
<dbReference type="EMBL" id="LAZR01048805">
    <property type="protein sequence ID" value="KKK91094.1"/>
    <property type="molecule type" value="Genomic_DNA"/>
</dbReference>
<dbReference type="Pfam" id="PF13181">
    <property type="entry name" value="TPR_8"/>
    <property type="match status" value="1"/>
</dbReference>
<dbReference type="PANTHER" id="PTHR45586">
    <property type="entry name" value="TPR REPEAT-CONTAINING PROTEIN PA4667"/>
    <property type="match status" value="1"/>
</dbReference>
<evidence type="ECO:0000313" key="3">
    <source>
        <dbReference type="EMBL" id="KKK91094.1"/>
    </source>
</evidence>
<dbReference type="InterPro" id="IPR011990">
    <property type="entry name" value="TPR-like_helical_dom_sf"/>
</dbReference>
<dbReference type="SUPFAM" id="SSF48452">
    <property type="entry name" value="TPR-like"/>
    <property type="match status" value="2"/>
</dbReference>
<dbReference type="InterPro" id="IPR019734">
    <property type="entry name" value="TPR_rpt"/>
</dbReference>
<keyword evidence="2" id="KW-0802">TPR repeat</keyword>
<sequence length="400" mass="44268">VAVAMRHTTVPIPADALECFERRKYEDAYQCLIPFAKADRDLPPPEIIMAHLFRKNGANTPSTKWLERAVASWPNDPEAYILLAEIGLESGEVTAAQLLLEKGEKLLASFDGGARRREALRLSTLSALASVAKFRRDWPTVEAHLRKVLKRKPADSSAWARLAEALFKQNRPIESLAVLKKQKAVDKGALAPEASLGRFYQEFGDMRNAEIWMDRAVTVAPNDLRTRLAVGDWALRMHRFSRASAEVTEALRIDPSAFEAIVWRGVVALFEADYGVAEQFLARAEKIQPNSTGVTINLSIARLGQVDDSKHRDALVGAIHGLVLTSNSPEALITYMRALCKVGRKTEAQRVLDVLKRRRHSLDASAASYLEGCAEPGGPGDPGDWPLENEGIRLKVFSLK</sequence>
<proteinExistence type="predicted"/>
<comment type="caution">
    <text evidence="3">The sequence shown here is derived from an EMBL/GenBank/DDBJ whole genome shotgun (WGS) entry which is preliminary data.</text>
</comment>
<dbReference type="InterPro" id="IPR051012">
    <property type="entry name" value="CellSynth/LPSAsmb/PSIAsmb"/>
</dbReference>
<gene>
    <name evidence="3" type="ORF">LCGC14_2716420</name>
</gene>
<name>A0A0F9BKF3_9ZZZZ</name>
<dbReference type="Pfam" id="PF13432">
    <property type="entry name" value="TPR_16"/>
    <property type="match status" value="2"/>
</dbReference>
<reference evidence="3" key="1">
    <citation type="journal article" date="2015" name="Nature">
        <title>Complex archaea that bridge the gap between prokaryotes and eukaryotes.</title>
        <authorList>
            <person name="Spang A."/>
            <person name="Saw J.H."/>
            <person name="Jorgensen S.L."/>
            <person name="Zaremba-Niedzwiedzka K."/>
            <person name="Martijn J."/>
            <person name="Lind A.E."/>
            <person name="van Eijk R."/>
            <person name="Schleper C."/>
            <person name="Guy L."/>
            <person name="Ettema T.J."/>
        </authorList>
    </citation>
    <scope>NUCLEOTIDE SEQUENCE</scope>
</reference>
<accession>A0A0F9BKF3</accession>
<dbReference type="AlphaFoldDB" id="A0A0F9BKF3"/>
<evidence type="ECO:0000256" key="2">
    <source>
        <dbReference type="ARBA" id="ARBA00022803"/>
    </source>
</evidence>
<keyword evidence="1" id="KW-0677">Repeat</keyword>